<evidence type="ECO:0000256" key="1">
    <source>
        <dbReference type="SAM" id="Coils"/>
    </source>
</evidence>
<gene>
    <name evidence="3" type="ORF">CTOB1V02_LOCUS6089</name>
</gene>
<name>A0A7R8ZKN8_9CRUS</name>
<evidence type="ECO:0000313" key="3">
    <source>
        <dbReference type="EMBL" id="CAD7228200.1"/>
    </source>
</evidence>
<dbReference type="EMBL" id="OB661428">
    <property type="protein sequence ID" value="CAD7228200.1"/>
    <property type="molecule type" value="Genomic_DNA"/>
</dbReference>
<feature type="compositionally biased region" description="Basic and acidic residues" evidence="2">
    <location>
        <begin position="312"/>
        <end position="321"/>
    </location>
</feature>
<keyword evidence="1" id="KW-0175">Coiled coil</keyword>
<feature type="coiled-coil region" evidence="1">
    <location>
        <begin position="44"/>
        <end position="71"/>
    </location>
</feature>
<organism evidence="3">
    <name type="scientific">Cyprideis torosa</name>
    <dbReference type="NCBI Taxonomy" id="163714"/>
    <lineage>
        <taxon>Eukaryota</taxon>
        <taxon>Metazoa</taxon>
        <taxon>Ecdysozoa</taxon>
        <taxon>Arthropoda</taxon>
        <taxon>Crustacea</taxon>
        <taxon>Oligostraca</taxon>
        <taxon>Ostracoda</taxon>
        <taxon>Podocopa</taxon>
        <taxon>Podocopida</taxon>
        <taxon>Cytherocopina</taxon>
        <taxon>Cytheroidea</taxon>
        <taxon>Cytherideidae</taxon>
        <taxon>Cyprideis</taxon>
    </lineage>
</organism>
<evidence type="ECO:0000256" key="2">
    <source>
        <dbReference type="SAM" id="MobiDB-lite"/>
    </source>
</evidence>
<dbReference type="AlphaFoldDB" id="A0A7R8ZKN8"/>
<feature type="region of interest" description="Disordered" evidence="2">
    <location>
        <begin position="308"/>
        <end position="356"/>
    </location>
</feature>
<feature type="compositionally biased region" description="Low complexity" evidence="2">
    <location>
        <begin position="216"/>
        <end position="227"/>
    </location>
</feature>
<feature type="region of interest" description="Disordered" evidence="2">
    <location>
        <begin position="215"/>
        <end position="263"/>
    </location>
</feature>
<protein>
    <submittedName>
        <fullName evidence="3">Uncharacterized protein</fullName>
    </submittedName>
</protein>
<feature type="compositionally biased region" description="Polar residues" evidence="2">
    <location>
        <begin position="323"/>
        <end position="335"/>
    </location>
</feature>
<proteinExistence type="predicted"/>
<accession>A0A7R8ZKN8</accession>
<sequence length="408" mass="46364">MTMKVHTSAMDNKTDDQVEEDFLNLSVVIRADRQTLRKRFRLQKARKETAETQWQEELAELERRVQVLSKHCNGENHQLQRILKWIQSRFPTIKSRAPPISVIKDWLVFQEFGALSLESKASAAAEVMSSEEKRIQDKREIQQKSIDRTKELLKKHNVDLATMRHSFSLLPSDEMELNEPSVAAGKSKDSSWRIIRSKKFKTMSYVASAFKYPHPRSTISRSSSTRSLPARPEKTFPTLLPDSADEAEEESATVQSNATDPKRKVATAYRATFSEDDEAQGAHRYWEVSLRKPGHSILRGNLRRLSLPSAENEVKQEKDMNGRATSSGSKEGTAQTHEEESDGRVPPAGLGGETTNSSPVDPFFILLAKTLFDLDSTALILLSLPQRARKPLDTDRREHPESLRVFFY</sequence>
<reference evidence="3" key="1">
    <citation type="submission" date="2020-11" db="EMBL/GenBank/DDBJ databases">
        <authorList>
            <person name="Tran Van P."/>
        </authorList>
    </citation>
    <scope>NUCLEOTIDE SEQUENCE</scope>
</reference>